<evidence type="ECO:0000256" key="2">
    <source>
        <dbReference type="ARBA" id="ARBA00009295"/>
    </source>
</evidence>
<dbReference type="GO" id="GO:0004768">
    <property type="term" value="F:stearoyl-CoA 9-desaturase activity"/>
    <property type="evidence" value="ECO:0007669"/>
    <property type="project" value="TreeGrafter"/>
</dbReference>
<dbReference type="InterPro" id="IPR015876">
    <property type="entry name" value="Acyl-CoA_DS"/>
</dbReference>
<keyword evidence="7 11" id="KW-0560">Oxidoreductase</keyword>
<name>A0A0N5A6R6_PARTI</name>
<evidence type="ECO:0000313" key="14">
    <source>
        <dbReference type="WBParaSite" id="PTRK_0001768600.1"/>
    </source>
</evidence>
<feature type="transmembrane region" description="Helical" evidence="12">
    <location>
        <begin position="72"/>
        <end position="95"/>
    </location>
</feature>
<evidence type="ECO:0000256" key="9">
    <source>
        <dbReference type="ARBA" id="ARBA00023136"/>
    </source>
</evidence>
<evidence type="ECO:0000256" key="6">
    <source>
        <dbReference type="ARBA" id="ARBA00022989"/>
    </source>
</evidence>
<dbReference type="GO" id="GO:0005789">
    <property type="term" value="C:endoplasmic reticulum membrane"/>
    <property type="evidence" value="ECO:0007669"/>
    <property type="project" value="TreeGrafter"/>
</dbReference>
<evidence type="ECO:0000313" key="13">
    <source>
        <dbReference type="Proteomes" id="UP000038045"/>
    </source>
</evidence>
<dbReference type="Proteomes" id="UP000038045">
    <property type="component" value="Unplaced"/>
</dbReference>
<keyword evidence="13" id="KW-1185">Reference proteome</keyword>
<dbReference type="PANTHER" id="PTHR11351:SF31">
    <property type="entry name" value="DESATURASE 1, ISOFORM A-RELATED"/>
    <property type="match status" value="1"/>
</dbReference>
<dbReference type="GO" id="GO:0006636">
    <property type="term" value="P:unsaturated fatty acid biosynthetic process"/>
    <property type="evidence" value="ECO:0007669"/>
    <property type="project" value="TreeGrafter"/>
</dbReference>
<organism evidence="13 14">
    <name type="scientific">Parastrongyloides trichosuri</name>
    <name type="common">Possum-specific nematode worm</name>
    <dbReference type="NCBI Taxonomy" id="131310"/>
    <lineage>
        <taxon>Eukaryota</taxon>
        <taxon>Metazoa</taxon>
        <taxon>Ecdysozoa</taxon>
        <taxon>Nematoda</taxon>
        <taxon>Chromadorea</taxon>
        <taxon>Rhabditida</taxon>
        <taxon>Tylenchina</taxon>
        <taxon>Panagrolaimomorpha</taxon>
        <taxon>Strongyloidoidea</taxon>
        <taxon>Strongyloididae</taxon>
        <taxon>Parastrongyloides</taxon>
    </lineage>
</organism>
<sequence length="337" mass="39709">METKTENVEVNALLKEQYLAPDLYEMEKLNEETKTKPYKKEIVWSNVIRYVLLHLAALLGAYQLLFTVKWATFFWTFFYSTLSLLGITAGAHRLWSHRSYKAKLPLRIFLMIANTMAIQNHIIEWSRDHRCHHKWTDTDADPHNVRRGFFFSHIGWLLTKKHPKIKEMGAKLDLSDLYSDPVCMFQKNYYLPMFVFWGIVFPIWVPVAGWGESIFYSFFTAAVFRYIWSLHCTWFINSVAHIFGYKPYDASISPVESVWTDVLALGEGGHNFHHTFPQDYRTSEYGYELNFTKLFIDFMKIIGQAYECKTVSEEIIARQCENKGECPRLIRTKNKEI</sequence>
<keyword evidence="4 11" id="KW-0812">Transmembrane</keyword>
<comment type="domain">
    <text evidence="11">The histidine box domains are involved in binding the catalytic metal ions.</text>
</comment>
<dbReference type="STRING" id="131310.A0A0N5A6R6"/>
<evidence type="ECO:0000256" key="5">
    <source>
        <dbReference type="ARBA" id="ARBA00022832"/>
    </source>
</evidence>
<keyword evidence="8" id="KW-0443">Lipid metabolism</keyword>
<protein>
    <submittedName>
        <fullName evidence="14">FA_desaturase domain-containing protein</fullName>
    </submittedName>
</protein>
<keyword evidence="9 12" id="KW-0472">Membrane</keyword>
<dbReference type="AlphaFoldDB" id="A0A0N5A6R6"/>
<dbReference type="PANTHER" id="PTHR11351">
    <property type="entry name" value="ACYL-COA DESATURASE"/>
    <property type="match status" value="1"/>
</dbReference>
<keyword evidence="3 11" id="KW-0444">Lipid biosynthesis</keyword>
<accession>A0A0N5A6R6</accession>
<evidence type="ECO:0000256" key="10">
    <source>
        <dbReference type="ARBA" id="ARBA00023160"/>
    </source>
</evidence>
<feature type="transmembrane region" description="Helical" evidence="12">
    <location>
        <begin position="214"/>
        <end position="236"/>
    </location>
</feature>
<dbReference type="PRINTS" id="PR00075">
    <property type="entry name" value="FACDDSATRASE"/>
</dbReference>
<comment type="similarity">
    <text evidence="2 11">Belongs to the fatty acid desaturase type 1 family.</text>
</comment>
<evidence type="ECO:0000256" key="12">
    <source>
        <dbReference type="SAM" id="Phobius"/>
    </source>
</evidence>
<keyword evidence="10 11" id="KW-0275">Fatty acid biosynthesis</keyword>
<evidence type="ECO:0000256" key="1">
    <source>
        <dbReference type="ARBA" id="ARBA00004141"/>
    </source>
</evidence>
<keyword evidence="6 12" id="KW-1133">Transmembrane helix</keyword>
<feature type="transmembrane region" description="Helical" evidence="12">
    <location>
        <begin position="189"/>
        <end position="208"/>
    </location>
</feature>
<dbReference type="CDD" id="cd03505">
    <property type="entry name" value="Delta9-FADS-like"/>
    <property type="match status" value="1"/>
</dbReference>
<feature type="transmembrane region" description="Helical" evidence="12">
    <location>
        <begin position="47"/>
        <end position="66"/>
    </location>
</feature>
<evidence type="ECO:0000256" key="11">
    <source>
        <dbReference type="RuleBase" id="RU000581"/>
    </source>
</evidence>
<evidence type="ECO:0000256" key="8">
    <source>
        <dbReference type="ARBA" id="ARBA00023098"/>
    </source>
</evidence>
<comment type="cofactor">
    <cofactor evidence="11">
        <name>Fe(2+)</name>
        <dbReference type="ChEBI" id="CHEBI:29033"/>
    </cofactor>
</comment>
<evidence type="ECO:0000256" key="7">
    <source>
        <dbReference type="ARBA" id="ARBA00023002"/>
    </source>
</evidence>
<evidence type="ECO:0000256" key="3">
    <source>
        <dbReference type="ARBA" id="ARBA00022516"/>
    </source>
</evidence>
<dbReference type="WBParaSite" id="PTRK_0001768600.1">
    <property type="protein sequence ID" value="PTRK_0001768600.1"/>
    <property type="gene ID" value="PTRK_0001768600"/>
</dbReference>
<comment type="subcellular location">
    <subcellularLocation>
        <location evidence="1">Membrane</location>
        <topology evidence="1">Multi-pass membrane protein</topology>
    </subcellularLocation>
</comment>
<keyword evidence="5" id="KW-0276">Fatty acid metabolism</keyword>
<reference evidence="14" key="1">
    <citation type="submission" date="2017-02" db="UniProtKB">
        <authorList>
            <consortium name="WormBaseParasite"/>
        </authorList>
    </citation>
    <scope>IDENTIFICATION</scope>
</reference>
<dbReference type="GO" id="GO:0005506">
    <property type="term" value="F:iron ion binding"/>
    <property type="evidence" value="ECO:0007669"/>
    <property type="project" value="TreeGrafter"/>
</dbReference>
<evidence type="ECO:0000256" key="4">
    <source>
        <dbReference type="ARBA" id="ARBA00022692"/>
    </source>
</evidence>
<proteinExistence type="inferred from homology"/>